<evidence type="ECO:0000313" key="3">
    <source>
        <dbReference type="EMBL" id="KAF4037699.1"/>
    </source>
</evidence>
<dbReference type="PROSITE" id="PS50011">
    <property type="entry name" value="PROTEIN_KINASE_DOM"/>
    <property type="match status" value="1"/>
</dbReference>
<dbReference type="EMBL" id="WSZM01000234">
    <property type="protein sequence ID" value="KAF4037699.1"/>
    <property type="molecule type" value="Genomic_DNA"/>
</dbReference>
<dbReference type="InterPro" id="IPR000719">
    <property type="entry name" value="Prot_kinase_dom"/>
</dbReference>
<dbReference type="AlphaFoldDB" id="A0A833W124"/>
<dbReference type="GO" id="GO:0004672">
    <property type="term" value="F:protein kinase activity"/>
    <property type="evidence" value="ECO:0007669"/>
    <property type="project" value="InterPro"/>
</dbReference>
<feature type="domain" description="Protein kinase" evidence="2">
    <location>
        <begin position="147"/>
        <end position="345"/>
    </location>
</feature>
<dbReference type="Proteomes" id="UP000602510">
    <property type="component" value="Unassembled WGS sequence"/>
</dbReference>
<keyword evidence="1" id="KW-0067">ATP-binding</keyword>
<evidence type="ECO:0000256" key="1">
    <source>
        <dbReference type="PROSITE-ProRule" id="PRU10141"/>
    </source>
</evidence>
<sequence length="345" mass="38501">MFGNSNTDLNPDGFVTHRGMYHKEPAPKDDVSRVGTSFRFGTATKALFDCLVLFESKITNYLRGAPFGQVMRYIQHVSPKGPGSAVLFNRKLFWLIESINGVLVRVTKATWVMEGSKALFRDFITQNLSPWVTRLTAACSTLNVEVVEGDAFLGRGAFGRVFKVKRVGQDGDVFALKIVEKISIRRLFQEYEALVRAQDTGLVIRPVGEATELSDGAAMLLSPVGKPISYPITSQEARVLFDMLWQLHSAGVAHGDPRVPNMIVKDEQRLWIDLYELWDASPSHMQNDAKILTKSILHVSWKDLLDSELESLINNYGTIPPIQANLNLLADKVGEKLEKVPRLDG</sequence>
<keyword evidence="1" id="KW-0547">Nucleotide-binding</keyword>
<name>A0A833W124_PHYIN</name>
<evidence type="ECO:0000259" key="2">
    <source>
        <dbReference type="PROSITE" id="PS50011"/>
    </source>
</evidence>
<dbReference type="SUPFAM" id="SSF56112">
    <property type="entry name" value="Protein kinase-like (PK-like)"/>
    <property type="match status" value="1"/>
</dbReference>
<protein>
    <recommendedName>
        <fullName evidence="2">Protein kinase domain-containing protein</fullName>
    </recommendedName>
</protein>
<proteinExistence type="predicted"/>
<dbReference type="InterPro" id="IPR017441">
    <property type="entry name" value="Protein_kinase_ATP_BS"/>
</dbReference>
<comment type="caution">
    <text evidence="3">The sequence shown here is derived from an EMBL/GenBank/DDBJ whole genome shotgun (WGS) entry which is preliminary data.</text>
</comment>
<keyword evidence="4" id="KW-1185">Reference proteome</keyword>
<dbReference type="PROSITE" id="PS00107">
    <property type="entry name" value="PROTEIN_KINASE_ATP"/>
    <property type="match status" value="1"/>
</dbReference>
<dbReference type="GO" id="GO:0005524">
    <property type="term" value="F:ATP binding"/>
    <property type="evidence" value="ECO:0007669"/>
    <property type="project" value="UniProtKB-UniRule"/>
</dbReference>
<feature type="binding site" evidence="1">
    <location>
        <position position="177"/>
    </location>
    <ligand>
        <name>ATP</name>
        <dbReference type="ChEBI" id="CHEBI:30616"/>
    </ligand>
</feature>
<organism evidence="3 4">
    <name type="scientific">Phytophthora infestans</name>
    <name type="common">Potato late blight agent</name>
    <name type="synonym">Botrytis infestans</name>
    <dbReference type="NCBI Taxonomy" id="4787"/>
    <lineage>
        <taxon>Eukaryota</taxon>
        <taxon>Sar</taxon>
        <taxon>Stramenopiles</taxon>
        <taxon>Oomycota</taxon>
        <taxon>Peronosporomycetes</taxon>
        <taxon>Peronosporales</taxon>
        <taxon>Peronosporaceae</taxon>
        <taxon>Phytophthora</taxon>
    </lineage>
</organism>
<gene>
    <name evidence="3" type="ORF">GN244_ATG10144</name>
</gene>
<accession>A0A833W124</accession>
<evidence type="ECO:0000313" key="4">
    <source>
        <dbReference type="Proteomes" id="UP000602510"/>
    </source>
</evidence>
<reference evidence="3" key="1">
    <citation type="submission" date="2020-04" db="EMBL/GenBank/DDBJ databases">
        <title>Hybrid Assembly of Korean Phytophthora infestans isolates.</title>
        <authorList>
            <person name="Prokchorchik M."/>
            <person name="Lee Y."/>
            <person name="Seo J."/>
            <person name="Cho J.-H."/>
            <person name="Park Y.-E."/>
            <person name="Jang D.-C."/>
            <person name="Im J.-S."/>
            <person name="Choi J.-G."/>
            <person name="Park H.-J."/>
            <person name="Lee G.-B."/>
            <person name="Lee Y.-G."/>
            <person name="Hong S.-Y."/>
            <person name="Cho K."/>
            <person name="Sohn K.H."/>
        </authorList>
    </citation>
    <scope>NUCLEOTIDE SEQUENCE</scope>
    <source>
        <strain evidence="3">KR_1_A1</strain>
    </source>
</reference>
<dbReference type="Gene3D" id="3.30.200.20">
    <property type="entry name" value="Phosphorylase Kinase, domain 1"/>
    <property type="match status" value="1"/>
</dbReference>
<dbReference type="InterPro" id="IPR011009">
    <property type="entry name" value="Kinase-like_dom_sf"/>
</dbReference>